<accession>A0ABP9FKC6</accession>
<sequence length="98" mass="10485">MLSTNELAGVYDALLSMPGMNEKVKVNLNLSRKDALLLGCLIKKSTAGKEGEKAGIILDNLSAENLKELGVYADEILSKSEMTDVSIKLTSLGGSRKE</sequence>
<name>A0ABP9FKC6_9SPHI</name>
<dbReference type="RefSeq" id="WP_345329396.1">
    <property type="nucleotide sequence ID" value="NZ_BAABJI010000001.1"/>
</dbReference>
<gene>
    <name evidence="1" type="ORF">GCM10023313_05770</name>
</gene>
<proteinExistence type="predicted"/>
<dbReference type="EMBL" id="BAABJI010000001">
    <property type="protein sequence ID" value="GAA4905928.1"/>
    <property type="molecule type" value="Genomic_DNA"/>
</dbReference>
<organism evidence="1 2">
    <name type="scientific">Mucilaginibacter defluvii</name>
    <dbReference type="NCBI Taxonomy" id="1196019"/>
    <lineage>
        <taxon>Bacteria</taxon>
        <taxon>Pseudomonadati</taxon>
        <taxon>Bacteroidota</taxon>
        <taxon>Sphingobacteriia</taxon>
        <taxon>Sphingobacteriales</taxon>
        <taxon>Sphingobacteriaceae</taxon>
        <taxon>Mucilaginibacter</taxon>
    </lineage>
</organism>
<evidence type="ECO:0000313" key="2">
    <source>
        <dbReference type="Proteomes" id="UP001501436"/>
    </source>
</evidence>
<comment type="caution">
    <text evidence="1">The sequence shown here is derived from an EMBL/GenBank/DDBJ whole genome shotgun (WGS) entry which is preliminary data.</text>
</comment>
<evidence type="ECO:0000313" key="1">
    <source>
        <dbReference type="EMBL" id="GAA4905928.1"/>
    </source>
</evidence>
<keyword evidence="2" id="KW-1185">Reference proteome</keyword>
<dbReference type="Proteomes" id="UP001501436">
    <property type="component" value="Unassembled WGS sequence"/>
</dbReference>
<reference evidence="2" key="1">
    <citation type="journal article" date="2019" name="Int. J. Syst. Evol. Microbiol.">
        <title>The Global Catalogue of Microorganisms (GCM) 10K type strain sequencing project: providing services to taxonomists for standard genome sequencing and annotation.</title>
        <authorList>
            <consortium name="The Broad Institute Genomics Platform"/>
            <consortium name="The Broad Institute Genome Sequencing Center for Infectious Disease"/>
            <person name="Wu L."/>
            <person name="Ma J."/>
        </authorList>
    </citation>
    <scope>NUCLEOTIDE SEQUENCE [LARGE SCALE GENOMIC DNA]</scope>
    <source>
        <strain evidence="2">JCM 18283</strain>
    </source>
</reference>
<protein>
    <submittedName>
        <fullName evidence="1">Uncharacterized protein</fullName>
    </submittedName>
</protein>